<protein>
    <recommendedName>
        <fullName evidence="3">Zinc-binding domain-containing protein</fullName>
    </recommendedName>
</protein>
<dbReference type="EMBL" id="MGKP01000030">
    <property type="protein sequence ID" value="OGN27469.1"/>
    <property type="molecule type" value="Genomic_DNA"/>
</dbReference>
<evidence type="ECO:0008006" key="3">
    <source>
        <dbReference type="Google" id="ProtNLM"/>
    </source>
</evidence>
<organism evidence="1 2">
    <name type="scientific">Candidatus Yanofskybacteria bacterium RIFCSPLOWO2_01_FULL_49_25</name>
    <dbReference type="NCBI Taxonomy" id="1802701"/>
    <lineage>
        <taxon>Bacteria</taxon>
        <taxon>Candidatus Yanofskyibacteriota</taxon>
    </lineage>
</organism>
<evidence type="ECO:0000313" key="2">
    <source>
        <dbReference type="Proteomes" id="UP000179047"/>
    </source>
</evidence>
<dbReference type="STRING" id="1802701.A3A33_00325"/>
<accession>A0A1F8GSP6</accession>
<gene>
    <name evidence="1" type="ORF">A3A33_00325</name>
</gene>
<comment type="caution">
    <text evidence="1">The sequence shown here is derived from an EMBL/GenBank/DDBJ whole genome shotgun (WGS) entry which is preliminary data.</text>
</comment>
<dbReference type="AlphaFoldDB" id="A0A1F8GSP6"/>
<proteinExistence type="predicted"/>
<sequence length="567" mass="66928">MNNEQKQCQNCKQSFTVESVDFDFYAKMSVPAPTFCPECRFQRRLMFRNERVLYKRDCDLCGKNVVSIFSPEKPFPVYCQPCWWSDKWDDGDFYHDYDPSRNIFEQMKELQKKTPHMALISDYSSLVNSEYVNHVGDLKNCYLIFNADFNENVSYANVVIRTKDSMDVQLCGNGELLYECININSYNCAFSHTLEKCTNVLFSRYLIGCQNCFGCVNLRGKSYYIFNEPYSKEEYSRKLKEFRLDTWSGLQKAKSMADAFWIKHPYRYMEGSPQNINSTGDYVFYAKNALDCFQVNEIEDSRYCQFITMKTAKDCYDYTEWGQGAQRVVDSLTVGKGADYVKYCALVWHSGTMNLEYDMYNVWCNNNFACINLKHKQYRILNKQYTEDEYKKLRAEIIKNMNEKPYVDSKGRVWKYGEFLPYDLSPFAYNETQAIQYWPLSENQIKENGWTWREPTKPNYQITMPADQMPDSIHDVQDSILNEILGCEKCGKAFRLIAAELQLLRRWEFPIPRYCPDCRHMDRLARINPPRLYNRVCARCNSPTRTSYAPDRPEVIYCGECYQQEIA</sequence>
<name>A0A1F8GSP6_9BACT</name>
<reference evidence="1 2" key="1">
    <citation type="journal article" date="2016" name="Nat. Commun.">
        <title>Thousands of microbial genomes shed light on interconnected biogeochemical processes in an aquifer system.</title>
        <authorList>
            <person name="Anantharaman K."/>
            <person name="Brown C.T."/>
            <person name="Hug L.A."/>
            <person name="Sharon I."/>
            <person name="Castelle C.J."/>
            <person name="Probst A.J."/>
            <person name="Thomas B.C."/>
            <person name="Singh A."/>
            <person name="Wilkins M.J."/>
            <person name="Karaoz U."/>
            <person name="Brodie E.L."/>
            <person name="Williams K.H."/>
            <person name="Hubbard S.S."/>
            <person name="Banfield J.F."/>
        </authorList>
    </citation>
    <scope>NUCLEOTIDE SEQUENCE [LARGE SCALE GENOMIC DNA]</scope>
</reference>
<evidence type="ECO:0000313" key="1">
    <source>
        <dbReference type="EMBL" id="OGN27469.1"/>
    </source>
</evidence>
<dbReference type="Proteomes" id="UP000179047">
    <property type="component" value="Unassembled WGS sequence"/>
</dbReference>